<sequence length="233" mass="24709">MAATLRLTSPEQQMNTTHVIAVGPFAADVATVLQRREVDGEPTLFAQGHGVLSSLLPPADTYVLLTSRHDSKLVAEVGDLAWRWGTSFVPVVHETRWLRAGPLILPGGTGVCAECFERRSIQHSTIGKTLSDLHAFYAGDPAGPGGHLPSQVLLAAGLAQWGLATLRRGDPGTHGAHRAVNLAKAQFLQGRTAGVHGCTRCYPVSTSISRQDRSWRGLADHLTGAGTGSRGDV</sequence>
<evidence type="ECO:0000313" key="1">
    <source>
        <dbReference type="EMBL" id="PZG53209.1"/>
    </source>
</evidence>
<proteinExistence type="predicted"/>
<organism evidence="1 2">
    <name type="scientific">Spongiactinospora gelatinilytica</name>
    <dbReference type="NCBI Taxonomy" id="2666298"/>
    <lineage>
        <taxon>Bacteria</taxon>
        <taxon>Bacillati</taxon>
        <taxon>Actinomycetota</taxon>
        <taxon>Actinomycetes</taxon>
        <taxon>Streptosporangiales</taxon>
        <taxon>Streptosporangiaceae</taxon>
        <taxon>Spongiactinospora</taxon>
    </lineage>
</organism>
<evidence type="ECO:0000313" key="2">
    <source>
        <dbReference type="Proteomes" id="UP000248544"/>
    </source>
</evidence>
<dbReference type="EMBL" id="POUA01000027">
    <property type="protein sequence ID" value="PZG53209.1"/>
    <property type="molecule type" value="Genomic_DNA"/>
</dbReference>
<comment type="caution">
    <text evidence="1">The sequence shown here is derived from an EMBL/GenBank/DDBJ whole genome shotgun (WGS) entry which is preliminary data.</text>
</comment>
<dbReference type="AlphaFoldDB" id="A0A2W2HE16"/>
<accession>A0A2W2HE16</accession>
<evidence type="ECO:0008006" key="3">
    <source>
        <dbReference type="Google" id="ProtNLM"/>
    </source>
</evidence>
<gene>
    <name evidence="1" type="ORF">C1I98_05880</name>
</gene>
<name>A0A2W2HE16_9ACTN</name>
<keyword evidence="2" id="KW-1185">Reference proteome</keyword>
<protein>
    <recommendedName>
        <fullName evidence="3">TOMM leader peptide-binding protein</fullName>
    </recommendedName>
</protein>
<dbReference type="Gene3D" id="3.40.50.720">
    <property type="entry name" value="NAD(P)-binding Rossmann-like Domain"/>
    <property type="match status" value="1"/>
</dbReference>
<dbReference type="Proteomes" id="UP000248544">
    <property type="component" value="Unassembled WGS sequence"/>
</dbReference>
<reference evidence="1 2" key="1">
    <citation type="submission" date="2018-01" db="EMBL/GenBank/DDBJ databases">
        <title>Draft genome sequence of Sphaerisporangium sp. 7K107.</title>
        <authorList>
            <person name="Sahin N."/>
            <person name="Saygin H."/>
            <person name="Ay H."/>
        </authorList>
    </citation>
    <scope>NUCLEOTIDE SEQUENCE [LARGE SCALE GENOMIC DNA]</scope>
    <source>
        <strain evidence="1 2">7K107</strain>
    </source>
</reference>